<dbReference type="SUPFAM" id="SSF53474">
    <property type="entry name" value="alpha/beta-Hydrolases"/>
    <property type="match status" value="1"/>
</dbReference>
<dbReference type="EMBL" id="JBFAIH010000040">
    <property type="protein sequence ID" value="MEV0367915.1"/>
    <property type="molecule type" value="Genomic_DNA"/>
</dbReference>
<dbReference type="InterPro" id="IPR008979">
    <property type="entry name" value="Galactose-bd-like_sf"/>
</dbReference>
<dbReference type="Gene3D" id="1.10.3020.10">
    <property type="entry name" value="alpha-amino acid ester hydrolase ( Helical cap domain)"/>
    <property type="match status" value="1"/>
</dbReference>
<dbReference type="InterPro" id="IPR005674">
    <property type="entry name" value="CocE/Ser_esterase"/>
</dbReference>
<feature type="domain" description="Xaa-Pro dipeptidyl-peptidase C-terminal" evidence="2">
    <location>
        <begin position="318"/>
        <end position="552"/>
    </location>
</feature>
<dbReference type="SMART" id="SM00939">
    <property type="entry name" value="PepX_C"/>
    <property type="match status" value="1"/>
</dbReference>
<protein>
    <submittedName>
        <fullName evidence="3">CocE/NonD family hydrolase</fullName>
    </submittedName>
</protein>
<organism evidence="3 4">
    <name type="scientific">Nocardia fusca</name>
    <dbReference type="NCBI Taxonomy" id="941183"/>
    <lineage>
        <taxon>Bacteria</taxon>
        <taxon>Bacillati</taxon>
        <taxon>Actinomycetota</taxon>
        <taxon>Actinomycetes</taxon>
        <taxon>Mycobacteriales</taxon>
        <taxon>Nocardiaceae</taxon>
        <taxon>Nocardia</taxon>
    </lineage>
</organism>
<evidence type="ECO:0000259" key="2">
    <source>
        <dbReference type="SMART" id="SM00939"/>
    </source>
</evidence>
<comment type="caution">
    <text evidence="3">The sequence shown here is derived from an EMBL/GenBank/DDBJ whole genome shotgun (WGS) entry which is preliminary data.</text>
</comment>
<dbReference type="SUPFAM" id="SSF49785">
    <property type="entry name" value="Galactose-binding domain-like"/>
    <property type="match status" value="1"/>
</dbReference>
<dbReference type="NCBIfam" id="TIGR00976">
    <property type="entry name" value="CocE_NonD"/>
    <property type="match status" value="1"/>
</dbReference>
<evidence type="ECO:0000313" key="3">
    <source>
        <dbReference type="EMBL" id="MEV0367915.1"/>
    </source>
</evidence>
<dbReference type="GO" id="GO:0016787">
    <property type="term" value="F:hydrolase activity"/>
    <property type="evidence" value="ECO:0007669"/>
    <property type="project" value="UniProtKB-KW"/>
</dbReference>
<evidence type="ECO:0000256" key="1">
    <source>
        <dbReference type="ARBA" id="ARBA00022801"/>
    </source>
</evidence>
<dbReference type="RefSeq" id="WP_357988173.1">
    <property type="nucleotide sequence ID" value="NZ_JBFAIH010000040.1"/>
</dbReference>
<reference evidence="3 4" key="1">
    <citation type="submission" date="2024-06" db="EMBL/GenBank/DDBJ databases">
        <title>The Natural Products Discovery Center: Release of the First 8490 Sequenced Strains for Exploring Actinobacteria Biosynthetic Diversity.</title>
        <authorList>
            <person name="Kalkreuter E."/>
            <person name="Kautsar S.A."/>
            <person name="Yang D."/>
            <person name="Bader C.D."/>
            <person name="Teijaro C.N."/>
            <person name="Fluegel L."/>
            <person name="Davis C.M."/>
            <person name="Simpson J.R."/>
            <person name="Lauterbach L."/>
            <person name="Steele A.D."/>
            <person name="Gui C."/>
            <person name="Meng S."/>
            <person name="Li G."/>
            <person name="Viehrig K."/>
            <person name="Ye F."/>
            <person name="Su P."/>
            <person name="Kiefer A.F."/>
            <person name="Nichols A."/>
            <person name="Cepeda A.J."/>
            <person name="Yan W."/>
            <person name="Fan B."/>
            <person name="Jiang Y."/>
            <person name="Adhikari A."/>
            <person name="Zheng C.-J."/>
            <person name="Schuster L."/>
            <person name="Cowan T.M."/>
            <person name="Smanski M.J."/>
            <person name="Chevrette M.G."/>
            <person name="De Carvalho L.P.S."/>
            <person name="Shen B."/>
        </authorList>
    </citation>
    <scope>NUCLEOTIDE SEQUENCE [LARGE SCALE GENOMIC DNA]</scope>
    <source>
        <strain evidence="3 4">NPDC050671</strain>
    </source>
</reference>
<dbReference type="PANTHER" id="PTHR43056">
    <property type="entry name" value="PEPTIDASE S9 PROLYL OLIGOPEPTIDASE"/>
    <property type="match status" value="1"/>
</dbReference>
<sequence length="559" mass="60997">MSQAAIEFDVPVPMRDSVVLRADVYRPSGKGPWPVLVQRTPYDKTSPMASVVLDTLKAVRRGYIVVHQDTRGRFASDGAWLPWAHDHADGYDTVEWAANLPGSNGKVGMFGASYTGNTQWSAAVTQPPHLKAIAPQITWSKPEDGLFFRGGALEFGTNLWWTLSQAIAHYPKIATDPDELPAKLDVIVDDYDRITEATYWELPSGASPGVARTGLPDTGLERGLRDPASIAEARVAGRHGEVLVPSLNIAGWYDAFQQGTIDNYIAAREQGLTARLIVGPWEHRSAASVTPGHLGMVNYGLGSVALPTGDGTMTGVQLDWFDHFLAGHPANANHRSGVDIFVMGINQWRHEEQWPLARARSIEFFLHSGGYLSLAAPADEQATSTYDYDPADPVPTTGGAMIISSGFPAGPRDQQSVEARDDVLVFTTDPLTTDMEITGRIGATLFAATDGPSTDWVVRLCDVDEQGHSLNIVDGVTRVQTDNGRVDRIDIDLWSTSIVIKSGHRLRIQVTSSNFPRWDRNLNTGEDPMTATEHRIAHQTIYHDATHPSRITLPVVPAC</sequence>
<dbReference type="Gene3D" id="2.60.120.260">
    <property type="entry name" value="Galactose-binding domain-like"/>
    <property type="match status" value="1"/>
</dbReference>
<dbReference type="Pfam" id="PF08530">
    <property type="entry name" value="PepX_C"/>
    <property type="match status" value="1"/>
</dbReference>
<dbReference type="Pfam" id="PF02129">
    <property type="entry name" value="Peptidase_S15"/>
    <property type="match status" value="1"/>
</dbReference>
<gene>
    <name evidence="3" type="ORF">AB0H72_35050</name>
</gene>
<proteinExistence type="predicted"/>
<dbReference type="Gene3D" id="3.40.50.1820">
    <property type="entry name" value="alpha/beta hydrolase"/>
    <property type="match status" value="1"/>
</dbReference>
<name>A0ABV3FJR6_9NOCA</name>
<keyword evidence="4" id="KW-1185">Reference proteome</keyword>
<dbReference type="InterPro" id="IPR050585">
    <property type="entry name" value="Xaa-Pro_dipeptidyl-ppase/CocE"/>
</dbReference>
<keyword evidence="1 3" id="KW-0378">Hydrolase</keyword>
<dbReference type="InterPro" id="IPR013736">
    <property type="entry name" value="Xaa-Pro_dipept_C"/>
</dbReference>
<evidence type="ECO:0000313" key="4">
    <source>
        <dbReference type="Proteomes" id="UP001551658"/>
    </source>
</evidence>
<dbReference type="InterPro" id="IPR029058">
    <property type="entry name" value="AB_hydrolase_fold"/>
</dbReference>
<dbReference type="InterPro" id="IPR000383">
    <property type="entry name" value="Xaa-Pro-like_dom"/>
</dbReference>
<dbReference type="Proteomes" id="UP001551658">
    <property type="component" value="Unassembled WGS sequence"/>
</dbReference>
<dbReference type="PANTHER" id="PTHR43056:SF10">
    <property type="entry name" value="COCE_NOND FAMILY, PUTATIVE (AFU_ORTHOLOGUE AFUA_7G00600)-RELATED"/>
    <property type="match status" value="1"/>
</dbReference>
<accession>A0ABV3FJR6</accession>